<reference evidence="3 4" key="1">
    <citation type="submission" date="2020-08" db="EMBL/GenBank/DDBJ databases">
        <title>Genomic Encyclopedia of Type Strains, Phase IV (KMG-V): Genome sequencing to study the core and pangenomes of soil and plant-associated prokaryotes.</title>
        <authorList>
            <person name="Whitman W."/>
        </authorList>
    </citation>
    <scope>NUCLEOTIDE SEQUENCE [LARGE SCALE GENOMIC DNA]</scope>
    <source>
        <strain evidence="3 4">SLV-2362</strain>
    </source>
</reference>
<evidence type="ECO:0000313" key="3">
    <source>
        <dbReference type="EMBL" id="MBB3009931.1"/>
    </source>
</evidence>
<gene>
    <name evidence="3" type="ORF">FHX61_004607</name>
</gene>
<dbReference type="Gene3D" id="3.40.190.150">
    <property type="entry name" value="Bordetella uptake gene, domain 1"/>
    <property type="match status" value="1"/>
</dbReference>
<dbReference type="InterPro" id="IPR042100">
    <property type="entry name" value="Bug_dom1"/>
</dbReference>
<accession>A0A7W4YU75</accession>
<evidence type="ECO:0000313" key="4">
    <source>
        <dbReference type="Proteomes" id="UP000578036"/>
    </source>
</evidence>
<dbReference type="PANTHER" id="PTHR42928:SF5">
    <property type="entry name" value="BLR1237 PROTEIN"/>
    <property type="match status" value="1"/>
</dbReference>
<comment type="caution">
    <text evidence="3">The sequence shown here is derived from an EMBL/GenBank/DDBJ whole genome shotgun (WGS) entry which is preliminary data.</text>
</comment>
<dbReference type="PANTHER" id="PTHR42928">
    <property type="entry name" value="TRICARBOXYLATE-BINDING PROTEIN"/>
    <property type="match status" value="1"/>
</dbReference>
<dbReference type="PIRSF" id="PIRSF017082">
    <property type="entry name" value="YflP"/>
    <property type="match status" value="1"/>
</dbReference>
<keyword evidence="2" id="KW-0732">Signal</keyword>
<feature type="chain" id="PRO_5031550421" evidence="2">
    <location>
        <begin position="25"/>
        <end position="326"/>
    </location>
</feature>
<evidence type="ECO:0000256" key="1">
    <source>
        <dbReference type="ARBA" id="ARBA00006987"/>
    </source>
</evidence>
<organism evidence="3 4">
    <name type="scientific">Cupriavidus alkaliphilus</name>
    <dbReference type="NCBI Taxonomy" id="942866"/>
    <lineage>
        <taxon>Bacteria</taxon>
        <taxon>Pseudomonadati</taxon>
        <taxon>Pseudomonadota</taxon>
        <taxon>Betaproteobacteria</taxon>
        <taxon>Burkholderiales</taxon>
        <taxon>Burkholderiaceae</taxon>
        <taxon>Cupriavidus</taxon>
    </lineage>
</organism>
<dbReference type="InterPro" id="IPR005064">
    <property type="entry name" value="BUG"/>
</dbReference>
<keyword evidence="3" id="KW-0675">Receptor</keyword>
<dbReference type="EMBL" id="JACHWF010000006">
    <property type="protein sequence ID" value="MBB3009931.1"/>
    <property type="molecule type" value="Genomic_DNA"/>
</dbReference>
<feature type="signal peptide" evidence="2">
    <location>
        <begin position="1"/>
        <end position="24"/>
    </location>
</feature>
<dbReference type="Pfam" id="PF03401">
    <property type="entry name" value="TctC"/>
    <property type="match status" value="1"/>
</dbReference>
<comment type="similarity">
    <text evidence="1">Belongs to the UPF0065 (bug) family.</text>
</comment>
<dbReference type="AlphaFoldDB" id="A0A7W4YU75"/>
<dbReference type="Gene3D" id="3.40.190.10">
    <property type="entry name" value="Periplasmic binding protein-like II"/>
    <property type="match status" value="1"/>
</dbReference>
<name>A0A7W4YU75_9BURK</name>
<dbReference type="SUPFAM" id="SSF53850">
    <property type="entry name" value="Periplasmic binding protein-like II"/>
    <property type="match status" value="1"/>
</dbReference>
<dbReference type="CDD" id="cd07012">
    <property type="entry name" value="PBP2_Bug_TTT"/>
    <property type="match status" value="1"/>
</dbReference>
<sequence>MIHRTILKLCACILLIAGLSKAQAQMDYPNRVIHLIVPFSAGGAADAVARPLAVELAKKLGQPIVVENKPGANSTLGTRYVARAPADGYTLLFGADAGLSLAPNTQGHLGYDVARDFAPVAVIGFGDQVLVVNGRSPIRSVQDLARLAQAQRGALPYASYGVGSLSHASMEALAKRMNASMNHVPYQGVAPALNDLLGGQVEVMMASVAAPLPHIKAGKLRAIGFAGPTRSPLLPNVPTIAEQGYPGFQARGWFCVVTPAATPPAVLAKLRFAVAEIIQSPSFKMNVLVANGYESSHMRPEDLSSFLASEIVKSKALIDPIRSQLK</sequence>
<keyword evidence="4" id="KW-1185">Reference proteome</keyword>
<protein>
    <submittedName>
        <fullName evidence="3">Tripartite-type tricarboxylate transporter receptor subunit TctC</fullName>
    </submittedName>
</protein>
<dbReference type="Proteomes" id="UP000578036">
    <property type="component" value="Unassembled WGS sequence"/>
</dbReference>
<proteinExistence type="inferred from homology"/>
<evidence type="ECO:0000256" key="2">
    <source>
        <dbReference type="SAM" id="SignalP"/>
    </source>
</evidence>
<dbReference type="RefSeq" id="WP_183300284.1">
    <property type="nucleotide sequence ID" value="NZ_JACHWF010000006.1"/>
</dbReference>